<dbReference type="GO" id="GO:0000287">
    <property type="term" value="F:magnesium ion binding"/>
    <property type="evidence" value="ECO:0007669"/>
    <property type="project" value="UniProtKB-UniRule"/>
</dbReference>
<evidence type="ECO:0000256" key="1">
    <source>
        <dbReference type="ARBA" id="ARBA00005209"/>
    </source>
</evidence>
<dbReference type="PROSITE" id="PS51278">
    <property type="entry name" value="GATASE_TYPE_2"/>
    <property type="match status" value="1"/>
</dbReference>
<evidence type="ECO:0000256" key="4">
    <source>
        <dbReference type="ARBA" id="ARBA00022679"/>
    </source>
</evidence>
<keyword evidence="14" id="KW-1185">Reference proteome</keyword>
<protein>
    <recommendedName>
        <fullName evidence="7">Amidophosphoribosyltransferase</fullName>
        <shortName evidence="7">ATase</shortName>
        <ecNumber evidence="7">2.4.2.14</ecNumber>
    </recommendedName>
    <alternativeName>
        <fullName evidence="7">Glutamine phosphoribosylpyrophosphate amidotransferase</fullName>
        <shortName evidence="7">GPATase</shortName>
    </alternativeName>
</protein>
<keyword evidence="6 7" id="KW-0315">Glutamine amidotransferase</keyword>
<keyword evidence="3 7" id="KW-0328">Glycosyltransferase</keyword>
<dbReference type="PANTHER" id="PTHR11907">
    <property type="entry name" value="AMIDOPHOSPHORIBOSYLTRANSFERASE"/>
    <property type="match status" value="1"/>
</dbReference>
<dbReference type="CDD" id="cd00715">
    <property type="entry name" value="GPATase_N"/>
    <property type="match status" value="1"/>
</dbReference>
<evidence type="ECO:0000256" key="9">
    <source>
        <dbReference type="PIRSR" id="PIRSR000485-1"/>
    </source>
</evidence>
<feature type="binding site" evidence="7 10">
    <location>
        <position position="386"/>
    </location>
    <ligand>
        <name>Mg(2+)</name>
        <dbReference type="ChEBI" id="CHEBI:18420"/>
    </ligand>
</feature>
<evidence type="ECO:0000256" key="10">
    <source>
        <dbReference type="PIRSR" id="PIRSR000485-2"/>
    </source>
</evidence>
<comment type="cofactor">
    <cofactor evidence="7 10">
        <name>Mg(2+)</name>
        <dbReference type="ChEBI" id="CHEBI:18420"/>
    </cofactor>
    <text evidence="7 10">Binds 1 Mg(2+) ion per subunit.</text>
</comment>
<comment type="catalytic activity">
    <reaction evidence="7 8">
        <text>5-phospho-beta-D-ribosylamine + L-glutamate + diphosphate = 5-phospho-alpha-D-ribose 1-diphosphate + L-glutamine + H2O</text>
        <dbReference type="Rhea" id="RHEA:14905"/>
        <dbReference type="ChEBI" id="CHEBI:15377"/>
        <dbReference type="ChEBI" id="CHEBI:29985"/>
        <dbReference type="ChEBI" id="CHEBI:33019"/>
        <dbReference type="ChEBI" id="CHEBI:58017"/>
        <dbReference type="ChEBI" id="CHEBI:58359"/>
        <dbReference type="ChEBI" id="CHEBI:58681"/>
        <dbReference type="EC" id="2.4.2.14"/>
    </reaction>
</comment>
<evidence type="ECO:0000259" key="12">
    <source>
        <dbReference type="PROSITE" id="PS51278"/>
    </source>
</evidence>
<dbReference type="Gene3D" id="3.40.50.2020">
    <property type="match status" value="1"/>
</dbReference>
<dbReference type="InterPro" id="IPR005854">
    <property type="entry name" value="PurF"/>
</dbReference>
<evidence type="ECO:0000256" key="6">
    <source>
        <dbReference type="ARBA" id="ARBA00022962"/>
    </source>
</evidence>
<dbReference type="EMBL" id="OBML01000014">
    <property type="protein sequence ID" value="SOC25414.1"/>
    <property type="molecule type" value="Genomic_DNA"/>
</dbReference>
<dbReference type="NCBIfam" id="TIGR01134">
    <property type="entry name" value="purF"/>
    <property type="match status" value="1"/>
</dbReference>
<comment type="similarity">
    <text evidence="2 7 8">In the C-terminal section; belongs to the purine/pyrimidine phosphoribosyltransferase family.</text>
</comment>
<dbReference type="Pfam" id="PF00156">
    <property type="entry name" value="Pribosyltran"/>
    <property type="match status" value="1"/>
</dbReference>
<dbReference type="SUPFAM" id="SSF56235">
    <property type="entry name" value="N-terminal nucleophile aminohydrolases (Ntn hydrolases)"/>
    <property type="match status" value="1"/>
</dbReference>
<dbReference type="InterPro" id="IPR017932">
    <property type="entry name" value="GATase_2_dom"/>
</dbReference>
<comment type="function">
    <text evidence="7">Catalyzes the formation of phosphoribosylamine from phosphoribosylpyrophosphate (PRPP) and glutamine.</text>
</comment>
<evidence type="ECO:0000256" key="11">
    <source>
        <dbReference type="SAM" id="MobiDB-lite"/>
    </source>
</evidence>
<dbReference type="GO" id="GO:0006189">
    <property type="term" value="P:'de novo' IMP biosynthetic process"/>
    <property type="evidence" value="ECO:0007669"/>
    <property type="project" value="UniProtKB-UniRule"/>
</dbReference>
<evidence type="ECO:0000256" key="3">
    <source>
        <dbReference type="ARBA" id="ARBA00022676"/>
    </source>
</evidence>
<keyword evidence="7 10" id="KW-0479">Metal-binding</keyword>
<dbReference type="HAMAP" id="MF_01931">
    <property type="entry name" value="PurF"/>
    <property type="match status" value="1"/>
</dbReference>
<dbReference type="Gene3D" id="3.60.20.10">
    <property type="entry name" value="Glutamine Phosphoribosylpyrophosphate, subunit 1, domain 1"/>
    <property type="match status" value="1"/>
</dbReference>
<feature type="domain" description="Glutamine amidotransferase type-2" evidence="12">
    <location>
        <begin position="41"/>
        <end position="260"/>
    </location>
</feature>
<feature type="region of interest" description="Disordered" evidence="11">
    <location>
        <begin position="1"/>
        <end position="22"/>
    </location>
</feature>
<sequence length="509" mass="55986">MAYADNHTASHHADSHGSDRDADARDFWREEIEGDRLHEECGVFGILGHDDAAAITALGLHALQHRGQEAAGIVTFDGNQFRSERHLGLVGDHFSDAETIRRLSGPYAIGHVRYSTSGETILRNVQPLFAELDGGGIAVCHNGHFTNAMTLRRKLIKEGAICQSTSDSEVVLQLVARSRKDKIVDRFIDAITQMEGAYSLVALTRKKLIGARDPFGIRPLVLGDLNGAPIFASETCALDIIGAKFIREVENGEVVVCTPGGIESYFPFGRRPARPCIFEYIYFSRPDSILGGRSVYDVRKEFGRQLAMETPVEADVIVPVPDSGVPAALGFADASGIPFELGIIRNHYVGRTFIEPTQQIRTLGVKLKHSANRAQIEGKRVVLVDDSLVRGTTSLKIVQMIRDAGAREVHFRLASPPIRFSDYYGIDTPVREKLLAAKYSLEEMRNYIGADTLAFLSVDGIYKAIGYEGRNNEAPQFTDHCFTGDYPTPLTDMAEDGDVTHMPRLVEVG</sequence>
<reference evidence="13 14" key="1">
    <citation type="submission" date="2017-08" db="EMBL/GenBank/DDBJ databases">
        <authorList>
            <person name="de Groot N.N."/>
        </authorList>
    </citation>
    <scope>NUCLEOTIDE SEQUENCE [LARGE SCALE GENOMIC DNA]</scope>
    <source>
        <strain evidence="13 14">USBA 352</strain>
    </source>
</reference>
<keyword evidence="5 7" id="KW-0658">Purine biosynthesis</keyword>
<dbReference type="Pfam" id="PF13537">
    <property type="entry name" value="GATase_7"/>
    <property type="match status" value="1"/>
</dbReference>
<comment type="caution">
    <text evidence="7">Lacks conserved residue(s) required for the propagation of feature annotation.</text>
</comment>
<dbReference type="PIRSF" id="PIRSF000485">
    <property type="entry name" value="Amd_phspho_trans"/>
    <property type="match status" value="1"/>
</dbReference>
<dbReference type="CDD" id="cd06223">
    <property type="entry name" value="PRTases_typeI"/>
    <property type="match status" value="1"/>
</dbReference>
<dbReference type="SUPFAM" id="SSF53271">
    <property type="entry name" value="PRTase-like"/>
    <property type="match status" value="1"/>
</dbReference>
<organism evidence="13 14">
    <name type="scientific">Stappia indica</name>
    <dbReference type="NCBI Taxonomy" id="538381"/>
    <lineage>
        <taxon>Bacteria</taxon>
        <taxon>Pseudomonadati</taxon>
        <taxon>Pseudomonadota</taxon>
        <taxon>Alphaproteobacteria</taxon>
        <taxon>Hyphomicrobiales</taxon>
        <taxon>Stappiaceae</taxon>
        <taxon>Stappia</taxon>
    </lineage>
</organism>
<dbReference type="STRING" id="538381.GCA_001696535_00456"/>
<evidence type="ECO:0000256" key="8">
    <source>
        <dbReference type="PIRNR" id="PIRNR000485"/>
    </source>
</evidence>
<keyword evidence="4 7" id="KW-0808">Transferase</keyword>
<gene>
    <name evidence="7" type="primary">purF</name>
    <name evidence="13" type="ORF">SAMN05421512_11466</name>
</gene>
<dbReference type="InterPro" id="IPR029055">
    <property type="entry name" value="Ntn_hydrolases_N"/>
</dbReference>
<feature type="binding site" evidence="7 10">
    <location>
        <position position="323"/>
    </location>
    <ligand>
        <name>Mg(2+)</name>
        <dbReference type="ChEBI" id="CHEBI:18420"/>
    </ligand>
</feature>
<dbReference type="InterPro" id="IPR000836">
    <property type="entry name" value="PRTase_dom"/>
</dbReference>
<evidence type="ECO:0000256" key="5">
    <source>
        <dbReference type="ARBA" id="ARBA00022755"/>
    </source>
</evidence>
<comment type="pathway">
    <text evidence="1 7 8">Purine metabolism; IMP biosynthesis via de novo pathway; N(1)-(5-phospho-D-ribosyl)glycinamide from 5-phospho-alpha-D-ribose 1-diphosphate: step 1/2.</text>
</comment>
<proteinExistence type="inferred from homology"/>
<dbReference type="UniPathway" id="UPA00074">
    <property type="reaction ID" value="UER00124"/>
</dbReference>
<evidence type="ECO:0000313" key="14">
    <source>
        <dbReference type="Proteomes" id="UP000219331"/>
    </source>
</evidence>
<feature type="compositionally biased region" description="Basic and acidic residues" evidence="11">
    <location>
        <begin position="11"/>
        <end position="22"/>
    </location>
</feature>
<accession>A0A285TQ76</accession>
<evidence type="ECO:0000313" key="13">
    <source>
        <dbReference type="EMBL" id="SOC25414.1"/>
    </source>
</evidence>
<dbReference type="EC" id="2.4.2.14" evidence="7"/>
<name>A0A285TQ76_9HYPH</name>
<dbReference type="InterPro" id="IPR029057">
    <property type="entry name" value="PRTase-like"/>
</dbReference>
<keyword evidence="7 10" id="KW-0460">Magnesium</keyword>
<dbReference type="AlphaFoldDB" id="A0A285TQ76"/>
<dbReference type="InterPro" id="IPR035584">
    <property type="entry name" value="PurF_N"/>
</dbReference>
<feature type="active site" description="Nucleophile" evidence="7 9">
    <location>
        <position position="41"/>
    </location>
</feature>
<dbReference type="RefSeq" id="WP_097176462.1">
    <property type="nucleotide sequence ID" value="NZ_OBML01000014.1"/>
</dbReference>
<evidence type="ECO:0000256" key="2">
    <source>
        <dbReference type="ARBA" id="ARBA00010138"/>
    </source>
</evidence>
<evidence type="ECO:0000256" key="7">
    <source>
        <dbReference type="HAMAP-Rule" id="MF_01931"/>
    </source>
</evidence>
<dbReference type="GO" id="GO:0009113">
    <property type="term" value="P:purine nucleobase biosynthetic process"/>
    <property type="evidence" value="ECO:0007669"/>
    <property type="project" value="UniProtKB-UniRule"/>
</dbReference>
<dbReference type="OrthoDB" id="9801213at2"/>
<dbReference type="GO" id="GO:0004044">
    <property type="term" value="F:amidophosphoribosyltransferase activity"/>
    <property type="evidence" value="ECO:0007669"/>
    <property type="project" value="UniProtKB-UniRule"/>
</dbReference>
<dbReference type="Proteomes" id="UP000219331">
    <property type="component" value="Unassembled WGS sequence"/>
</dbReference>
<feature type="binding site" evidence="7 10">
    <location>
        <position position="385"/>
    </location>
    <ligand>
        <name>Mg(2+)</name>
        <dbReference type="ChEBI" id="CHEBI:18420"/>
    </ligand>
</feature>